<dbReference type="Proteomes" id="UP001162060">
    <property type="component" value="Unassembled WGS sequence"/>
</dbReference>
<accession>A0AAV1T0Z5</accession>
<dbReference type="EMBL" id="CAKLBY020000003">
    <property type="protein sequence ID" value="CAK7892434.1"/>
    <property type="molecule type" value="Genomic_DNA"/>
</dbReference>
<evidence type="ECO:0000313" key="2">
    <source>
        <dbReference type="Proteomes" id="UP001162060"/>
    </source>
</evidence>
<comment type="caution">
    <text evidence="1">The sequence shown here is derived from an EMBL/GenBank/DDBJ whole genome shotgun (WGS) entry which is preliminary data.</text>
</comment>
<dbReference type="AlphaFoldDB" id="A0AAV1T0Z5"/>
<protein>
    <submittedName>
        <fullName evidence="1">Uncharacterized protein</fullName>
    </submittedName>
</protein>
<reference evidence="1" key="1">
    <citation type="submission" date="2024-01" db="EMBL/GenBank/DDBJ databases">
        <authorList>
            <person name="Webb A."/>
        </authorList>
    </citation>
    <scope>NUCLEOTIDE SEQUENCE</scope>
    <source>
        <strain evidence="1">Pm1</strain>
    </source>
</reference>
<sequence length="57" mass="6411">MTASLGRGTLSRLETMSIKCSSDTERGCTSMVEYEKEVEGAADEWAETTQKCRCEWK</sequence>
<evidence type="ECO:0000313" key="1">
    <source>
        <dbReference type="EMBL" id="CAK7892434.1"/>
    </source>
</evidence>
<name>A0AAV1T0Z5_9STRA</name>
<proteinExistence type="predicted"/>
<organism evidence="1 2">
    <name type="scientific">Peronospora matthiolae</name>
    <dbReference type="NCBI Taxonomy" id="2874970"/>
    <lineage>
        <taxon>Eukaryota</taxon>
        <taxon>Sar</taxon>
        <taxon>Stramenopiles</taxon>
        <taxon>Oomycota</taxon>
        <taxon>Peronosporomycetes</taxon>
        <taxon>Peronosporales</taxon>
        <taxon>Peronosporaceae</taxon>
        <taxon>Peronospora</taxon>
    </lineage>
</organism>
<gene>
    <name evidence="1" type="ORF">PM001_LOCUS401</name>
</gene>